<evidence type="ECO:0008006" key="8">
    <source>
        <dbReference type="Google" id="ProtNLM"/>
    </source>
</evidence>
<dbReference type="InterPro" id="IPR026581">
    <property type="entry name" value="TCP10L/CENPJ"/>
</dbReference>
<protein>
    <recommendedName>
        <fullName evidence="8">Centromere protein J</fullName>
    </recommendedName>
</protein>
<dbReference type="AlphaFoldDB" id="A0AAN9TX13"/>
<dbReference type="PANTHER" id="PTHR10331:SF6">
    <property type="entry name" value="SPINDLE ASSEMBLY ABNORMAL 4"/>
    <property type="match status" value="1"/>
</dbReference>
<feature type="compositionally biased region" description="Basic and acidic residues" evidence="3">
    <location>
        <begin position="41"/>
        <end position="59"/>
    </location>
</feature>
<dbReference type="GO" id="GO:0060271">
    <property type="term" value="P:cilium assembly"/>
    <property type="evidence" value="ECO:0007669"/>
    <property type="project" value="TreeGrafter"/>
</dbReference>
<dbReference type="Gene3D" id="2.60.450.20">
    <property type="match status" value="1"/>
</dbReference>
<dbReference type="InterPro" id="IPR047002">
    <property type="entry name" value="Tcp10_C_sf"/>
</dbReference>
<dbReference type="GO" id="GO:0061511">
    <property type="term" value="P:centriole elongation"/>
    <property type="evidence" value="ECO:0007669"/>
    <property type="project" value="TreeGrafter"/>
</dbReference>
<feature type="domain" description="Centromere protein J C-terminal" evidence="4">
    <location>
        <begin position="754"/>
        <end position="784"/>
    </location>
</feature>
<dbReference type="GO" id="GO:0005814">
    <property type="term" value="C:centriole"/>
    <property type="evidence" value="ECO:0007669"/>
    <property type="project" value="TreeGrafter"/>
</dbReference>
<feature type="domain" description="Centromere protein J C-terminal" evidence="4">
    <location>
        <begin position="681"/>
        <end position="710"/>
    </location>
</feature>
<evidence type="ECO:0000313" key="7">
    <source>
        <dbReference type="Proteomes" id="UP001367676"/>
    </source>
</evidence>
<feature type="domain" description="CENPJ tubulin-binding region" evidence="5">
    <location>
        <begin position="97"/>
        <end position="130"/>
    </location>
</feature>
<evidence type="ECO:0000256" key="2">
    <source>
        <dbReference type="SAM" id="Coils"/>
    </source>
</evidence>
<dbReference type="GO" id="GO:0005813">
    <property type="term" value="C:centrosome"/>
    <property type="evidence" value="ECO:0007669"/>
    <property type="project" value="TreeGrafter"/>
</dbReference>
<feature type="region of interest" description="Disordered" evidence="3">
    <location>
        <begin position="139"/>
        <end position="166"/>
    </location>
</feature>
<feature type="region of interest" description="Disordered" evidence="3">
    <location>
        <begin position="39"/>
        <end position="68"/>
    </location>
</feature>
<keyword evidence="7" id="KW-1185">Reference proteome</keyword>
<organism evidence="6 7">
    <name type="scientific">Parthenolecanium corni</name>
    <dbReference type="NCBI Taxonomy" id="536013"/>
    <lineage>
        <taxon>Eukaryota</taxon>
        <taxon>Metazoa</taxon>
        <taxon>Ecdysozoa</taxon>
        <taxon>Arthropoda</taxon>
        <taxon>Hexapoda</taxon>
        <taxon>Insecta</taxon>
        <taxon>Pterygota</taxon>
        <taxon>Neoptera</taxon>
        <taxon>Paraneoptera</taxon>
        <taxon>Hemiptera</taxon>
        <taxon>Sternorrhyncha</taxon>
        <taxon>Coccoidea</taxon>
        <taxon>Coccidae</taxon>
        <taxon>Parthenolecanium</taxon>
    </lineage>
</organism>
<accession>A0AAN9TX13</accession>
<keyword evidence="2" id="KW-0175">Coiled coil</keyword>
<evidence type="ECO:0000259" key="4">
    <source>
        <dbReference type="Pfam" id="PF07202"/>
    </source>
</evidence>
<evidence type="ECO:0000259" key="5">
    <source>
        <dbReference type="Pfam" id="PF25779"/>
    </source>
</evidence>
<gene>
    <name evidence="6" type="ORF">V9T40_007195</name>
</gene>
<reference evidence="6 7" key="1">
    <citation type="submission" date="2024-03" db="EMBL/GenBank/DDBJ databases">
        <title>Adaptation during the transition from Ophiocordyceps entomopathogen to insect associate is accompanied by gene loss and intensified selection.</title>
        <authorList>
            <person name="Ward C.M."/>
            <person name="Onetto C.A."/>
            <person name="Borneman A.R."/>
        </authorList>
    </citation>
    <scope>NUCLEOTIDE SEQUENCE [LARGE SCALE GENOMIC DNA]</scope>
    <source>
        <strain evidence="6">AWRI1</strain>
        <tissue evidence="6">Single Adult Female</tissue>
    </source>
</reference>
<sequence>MDSTSISVHDAEKRLLTVKQQIEKLKAWNKMQENRLTQKISVDRDSDRNSTRRPLRESNHQTGVHKRTSQFDLAKNSIDELPLVSFHKDFESLLNAKLKEANCQSNEVIEPKKTEKRTFLRKGEGLSRFRMKAEDFKLNKRSRASKTHSAPVNAESNEENTPSVNHCVPRENRALEAFELLEQQTHDSSFSSSSSAVAQLMEDSIKSTPVKVIEKKCADDRSKPLSPNLNGEYDFFGIRTLDVIDEEPSKFEDSFRNSSHNQSCFQAMDNDSCKMVIVKVSDDQKFQQNYLDEESYNSSDCSSRCSCCLEEDTSHFTTSKSVSVFTEKTTTVFSPAKSECTREIQFYEAATEESNSVAGEDENQLKTLLHTRLRELENEIDAFRQENSHLTKLRENYETEYSKFCDEKMQLLAKIRAEHLQNTREIEEEKKKLSREKAAFEKYMKEASKRPNKLEKEEIRLLKEEIKLLKEEISKKESRWGAAQARIRTEMKQLKDLNASFQDEIKELKTKKVTFAPVVKKTRPPPKTVKHEHSSPSPEVNSDLISTTQDLLQQLKFSDSKYIDKVRSLASNLDSFNPNNSRSICVSSYLNNTQIEPNSSADVTTSSVEKELCDDHGNVEKSFPDGRKEIWYANGNIKKISPDGKVTKTIYFNGDVKEVLENEIIKYYYAESKIWHSEYGNGLKIMEFPNGQIEKRFKDGSLEITYPNGTIYEVNTKAEEKWTQVDGTVIIKNNTSDEKRLLFPNGEVEIHTPEYKRREYPDGTVKTVYVDGRQETKYWNGRIRLKTKNGTLISDTEVT</sequence>
<dbReference type="GO" id="GO:0015631">
    <property type="term" value="F:tubulin binding"/>
    <property type="evidence" value="ECO:0007669"/>
    <property type="project" value="TreeGrafter"/>
</dbReference>
<proteinExistence type="inferred from homology"/>
<dbReference type="PANTHER" id="PTHR10331">
    <property type="entry name" value="T COMPLEX PROTEIN 10"/>
    <property type="match status" value="1"/>
</dbReference>
<dbReference type="SUPFAM" id="SSF82185">
    <property type="entry name" value="Histone H3 K4-specific methyltransferase SET7/9 N-terminal domain"/>
    <property type="match status" value="1"/>
</dbReference>
<name>A0AAN9TX13_9HEMI</name>
<dbReference type="InterPro" id="IPR058029">
    <property type="entry name" value="Tubulin-bd_CENPJ"/>
</dbReference>
<feature type="coiled-coil region" evidence="2">
    <location>
        <begin position="366"/>
        <end position="511"/>
    </location>
</feature>
<evidence type="ECO:0000256" key="3">
    <source>
        <dbReference type="SAM" id="MobiDB-lite"/>
    </source>
</evidence>
<dbReference type="InterPro" id="IPR009852">
    <property type="entry name" value="CENPJ_C_dom"/>
</dbReference>
<comment type="caution">
    <text evidence="6">The sequence shown here is derived from an EMBL/GenBank/DDBJ whole genome shotgun (WGS) entry which is preliminary data.</text>
</comment>
<dbReference type="EMBL" id="JBBCAQ010000002">
    <property type="protein sequence ID" value="KAK7605337.1"/>
    <property type="molecule type" value="Genomic_DNA"/>
</dbReference>
<dbReference type="Proteomes" id="UP001367676">
    <property type="component" value="Unassembled WGS sequence"/>
</dbReference>
<feature type="region of interest" description="Disordered" evidence="3">
    <location>
        <begin position="521"/>
        <end position="542"/>
    </location>
</feature>
<dbReference type="Pfam" id="PF25779">
    <property type="entry name" value="Tubulin-bind_CPAP"/>
    <property type="match status" value="1"/>
</dbReference>
<comment type="similarity">
    <text evidence="1">Belongs to the TCP10 family.</text>
</comment>
<evidence type="ECO:0000256" key="1">
    <source>
        <dbReference type="ARBA" id="ARBA00005627"/>
    </source>
</evidence>
<dbReference type="Pfam" id="PF07202">
    <property type="entry name" value="Tcp10_C"/>
    <property type="match status" value="2"/>
</dbReference>
<evidence type="ECO:0000313" key="6">
    <source>
        <dbReference type="EMBL" id="KAK7605337.1"/>
    </source>
</evidence>